<keyword evidence="4" id="KW-1003">Cell membrane</keyword>
<dbReference type="InterPro" id="IPR045863">
    <property type="entry name" value="CorA_TM1_TM2"/>
</dbReference>
<feature type="transmembrane region" description="Helical" evidence="8">
    <location>
        <begin position="244"/>
        <end position="263"/>
    </location>
</feature>
<dbReference type="RefSeq" id="WP_077589258.1">
    <property type="nucleotide sequence ID" value="NZ_CP019640.1"/>
</dbReference>
<dbReference type="SUPFAM" id="SSF144083">
    <property type="entry name" value="Magnesium transport protein CorA, transmembrane region"/>
    <property type="match status" value="1"/>
</dbReference>
<keyword evidence="10" id="KW-1185">Reference proteome</keyword>
<evidence type="ECO:0000256" key="1">
    <source>
        <dbReference type="ARBA" id="ARBA00004651"/>
    </source>
</evidence>
<dbReference type="KEGG" id="pmar:B0X71_09960"/>
<keyword evidence="5 8" id="KW-0812">Transmembrane</keyword>
<evidence type="ECO:0000313" key="9">
    <source>
        <dbReference type="EMBL" id="AQQ53368.1"/>
    </source>
</evidence>
<evidence type="ECO:0000256" key="6">
    <source>
        <dbReference type="ARBA" id="ARBA00022989"/>
    </source>
</evidence>
<dbReference type="CDD" id="cd12821">
    <property type="entry name" value="EcCorA_ZntB-like"/>
    <property type="match status" value="1"/>
</dbReference>
<dbReference type="PANTHER" id="PTHR46494">
    <property type="entry name" value="CORA FAMILY METAL ION TRANSPORTER (EUROFUNG)"/>
    <property type="match status" value="1"/>
</dbReference>
<evidence type="ECO:0000256" key="7">
    <source>
        <dbReference type="ARBA" id="ARBA00023136"/>
    </source>
</evidence>
<evidence type="ECO:0000256" key="8">
    <source>
        <dbReference type="SAM" id="Phobius"/>
    </source>
</evidence>
<dbReference type="GO" id="GO:0015095">
    <property type="term" value="F:magnesium ion transmembrane transporter activity"/>
    <property type="evidence" value="ECO:0007669"/>
    <property type="project" value="TreeGrafter"/>
</dbReference>
<organism evidence="9 10">
    <name type="scientific">Planococcus lenghuensis</name>
    <dbReference type="NCBI Taxonomy" id="2213202"/>
    <lineage>
        <taxon>Bacteria</taxon>
        <taxon>Bacillati</taxon>
        <taxon>Bacillota</taxon>
        <taxon>Bacilli</taxon>
        <taxon>Bacillales</taxon>
        <taxon>Caryophanaceae</taxon>
        <taxon>Planococcus</taxon>
    </lineage>
</organism>
<dbReference type="SUPFAM" id="SSF143865">
    <property type="entry name" value="CorA soluble domain-like"/>
    <property type="match status" value="1"/>
</dbReference>
<gene>
    <name evidence="9" type="ORF">B0X71_09960</name>
</gene>
<dbReference type="OrthoDB" id="9803416at2"/>
<comment type="similarity">
    <text evidence="2">Belongs to the CorA metal ion transporter (MIT) (TC 1.A.35) family.</text>
</comment>
<dbReference type="InterPro" id="IPR002523">
    <property type="entry name" value="MgTranspt_CorA/ZnTranspt_ZntB"/>
</dbReference>
<accession>A0A1Q2KYS9</accession>
<reference evidence="9 10" key="1">
    <citation type="submission" date="2017-02" db="EMBL/GenBank/DDBJ databases">
        <title>The complete genomic sequence of a novel cold adapted crude oil-degrading bacterium Planococcus qaidamina Y42.</title>
        <authorList>
            <person name="Yang R."/>
        </authorList>
    </citation>
    <scope>NUCLEOTIDE SEQUENCE [LARGE SCALE GENOMIC DNA]</scope>
    <source>
        <strain evidence="9 10">Y42</strain>
    </source>
</reference>
<dbReference type="GO" id="GO:0005886">
    <property type="term" value="C:plasma membrane"/>
    <property type="evidence" value="ECO:0007669"/>
    <property type="project" value="UniProtKB-SubCell"/>
</dbReference>
<dbReference type="GO" id="GO:0000287">
    <property type="term" value="F:magnesium ion binding"/>
    <property type="evidence" value="ECO:0007669"/>
    <property type="project" value="TreeGrafter"/>
</dbReference>
<name>A0A1Q2KYS9_9BACL</name>
<dbReference type="AlphaFoldDB" id="A0A1Q2KYS9"/>
<evidence type="ECO:0000256" key="2">
    <source>
        <dbReference type="ARBA" id="ARBA00009765"/>
    </source>
</evidence>
<dbReference type="GO" id="GO:0050897">
    <property type="term" value="F:cobalt ion binding"/>
    <property type="evidence" value="ECO:0007669"/>
    <property type="project" value="TreeGrafter"/>
</dbReference>
<sequence>MKEHAFSDGQWKWAEIDFLTEEDELRKLTTKYKVPNKWIKQAGYEERNTLQMNRNISQKEAIWGSLIYEVKPNDENSQKIFHFFLSRDTLITGNVDFINAKSMDKELVLQNMETVDTAIEGMMTIIDEVIDSILTQIDAMEMSIRDLLWKLQKSNGQRVLDQLMDLRHQLLVLKNLVIPVQEIHMAIKETFEEKDQNQVFYKRAGKQLDRCHYLISEYTQEVTTMVDLESITASVMGNEIMKTLTVITLLFAPISAWGAWWGMNFVHMPELNWTYAYLFAGLFIFINTLILYFYLKGKGWLGDLLNRKNS</sequence>
<proteinExistence type="inferred from homology"/>
<evidence type="ECO:0000256" key="3">
    <source>
        <dbReference type="ARBA" id="ARBA00022448"/>
    </source>
</evidence>
<protein>
    <recommendedName>
        <fullName evidence="11">Mg2+ transporter protein, CorA-like protein</fullName>
    </recommendedName>
</protein>
<dbReference type="PANTHER" id="PTHR46494:SF2">
    <property type="entry name" value="MAGNESIUM TRANSPORT PROTEIN CORA"/>
    <property type="match status" value="1"/>
</dbReference>
<dbReference type="GO" id="GO:0015087">
    <property type="term" value="F:cobalt ion transmembrane transporter activity"/>
    <property type="evidence" value="ECO:0007669"/>
    <property type="project" value="TreeGrafter"/>
</dbReference>
<dbReference type="EMBL" id="CP019640">
    <property type="protein sequence ID" value="AQQ53368.1"/>
    <property type="molecule type" value="Genomic_DNA"/>
</dbReference>
<keyword evidence="6 8" id="KW-1133">Transmembrane helix</keyword>
<dbReference type="Pfam" id="PF01544">
    <property type="entry name" value="CorA"/>
    <property type="match status" value="1"/>
</dbReference>
<dbReference type="Proteomes" id="UP000188184">
    <property type="component" value="Chromosome"/>
</dbReference>
<keyword evidence="3" id="KW-0813">Transport</keyword>
<comment type="subcellular location">
    <subcellularLocation>
        <location evidence="1">Cell membrane</location>
        <topology evidence="1">Multi-pass membrane protein</topology>
    </subcellularLocation>
</comment>
<evidence type="ECO:0000313" key="10">
    <source>
        <dbReference type="Proteomes" id="UP000188184"/>
    </source>
</evidence>
<evidence type="ECO:0000256" key="4">
    <source>
        <dbReference type="ARBA" id="ARBA00022475"/>
    </source>
</evidence>
<feature type="transmembrane region" description="Helical" evidence="8">
    <location>
        <begin position="275"/>
        <end position="295"/>
    </location>
</feature>
<evidence type="ECO:0000256" key="5">
    <source>
        <dbReference type="ARBA" id="ARBA00022692"/>
    </source>
</evidence>
<evidence type="ECO:0008006" key="11">
    <source>
        <dbReference type="Google" id="ProtNLM"/>
    </source>
</evidence>
<dbReference type="Gene3D" id="1.20.58.340">
    <property type="entry name" value="Magnesium transport protein CorA, transmembrane region"/>
    <property type="match status" value="2"/>
</dbReference>
<keyword evidence="7 8" id="KW-0472">Membrane</keyword>
<dbReference type="InterPro" id="IPR045861">
    <property type="entry name" value="CorA_cytoplasmic_dom"/>
</dbReference>